<feature type="domain" description="Protein FecR C-terminal" evidence="3">
    <location>
        <begin position="254"/>
        <end position="321"/>
    </location>
</feature>
<dbReference type="InterPro" id="IPR006860">
    <property type="entry name" value="FecR"/>
</dbReference>
<organism evidence="4 5">
    <name type="scientific">Dyadobacter flavalbus</name>
    <dbReference type="NCBI Taxonomy" id="2579942"/>
    <lineage>
        <taxon>Bacteria</taxon>
        <taxon>Pseudomonadati</taxon>
        <taxon>Bacteroidota</taxon>
        <taxon>Cytophagia</taxon>
        <taxon>Cytophagales</taxon>
        <taxon>Spirosomataceae</taxon>
        <taxon>Dyadobacter</taxon>
    </lineage>
</organism>
<dbReference type="PANTHER" id="PTHR30273">
    <property type="entry name" value="PERIPLASMIC SIGNAL SENSOR AND SIGMA FACTOR ACTIVATOR FECR-RELATED"/>
    <property type="match status" value="1"/>
</dbReference>
<protein>
    <submittedName>
        <fullName evidence="4">DUF4974 domain-containing protein</fullName>
    </submittedName>
</protein>
<gene>
    <name evidence="4" type="ORF">FEM33_16330</name>
</gene>
<evidence type="ECO:0000256" key="1">
    <source>
        <dbReference type="SAM" id="Phobius"/>
    </source>
</evidence>
<dbReference type="InterPro" id="IPR032508">
    <property type="entry name" value="FecR_C"/>
</dbReference>
<evidence type="ECO:0000259" key="3">
    <source>
        <dbReference type="Pfam" id="PF16344"/>
    </source>
</evidence>
<dbReference type="Gene3D" id="3.55.50.30">
    <property type="match status" value="1"/>
</dbReference>
<feature type="transmembrane region" description="Helical" evidence="1">
    <location>
        <begin position="76"/>
        <end position="96"/>
    </location>
</feature>
<dbReference type="InterPro" id="IPR012373">
    <property type="entry name" value="Ferrdict_sens_TM"/>
</dbReference>
<dbReference type="RefSeq" id="WP_139013074.1">
    <property type="nucleotide sequence ID" value="NZ_VBSN01000049.1"/>
</dbReference>
<dbReference type="GO" id="GO:0016989">
    <property type="term" value="F:sigma factor antagonist activity"/>
    <property type="evidence" value="ECO:0007669"/>
    <property type="project" value="TreeGrafter"/>
</dbReference>
<sequence>MKHPIPSPETLHRYLSGTCTETERQLVNEWYRQLESEHAAEADTDEEDLYGRIQNRIAEQESGESRVELFVVFRNYALRVAAALFIGLGILYFFYYKPSENLSYIQNTVPNQVSFHNQDKKIIRYILPDSTLVWLNPGARISYQKSFSVRNVQFSGEAFFDVKPDKSRPFTIYSGELKTRVLGTSFHVRANANDKTCSVTVATGMVEVGTVKKGKPVILRPRQQAVFAKKDQKMTVQTLPEKPFYNESWEAVSLVFDEILMSEVAEKLNRIFQVNIEFEDPAIKKCRLKVDFNNQRLPEILEMIDALLGTTYQMEGGKITLRGEGCH</sequence>
<proteinExistence type="predicted"/>
<dbReference type="Proteomes" id="UP000323994">
    <property type="component" value="Unassembled WGS sequence"/>
</dbReference>
<keyword evidence="5" id="KW-1185">Reference proteome</keyword>
<keyword evidence="1" id="KW-0812">Transmembrane</keyword>
<evidence type="ECO:0000313" key="5">
    <source>
        <dbReference type="Proteomes" id="UP000323994"/>
    </source>
</evidence>
<dbReference type="AlphaFoldDB" id="A0A5M8QSQ8"/>
<name>A0A5M8QSQ8_9BACT</name>
<dbReference type="OrthoDB" id="1452822at2"/>
<comment type="caution">
    <text evidence="4">The sequence shown here is derived from an EMBL/GenBank/DDBJ whole genome shotgun (WGS) entry which is preliminary data.</text>
</comment>
<accession>A0A5M8QSQ8</accession>
<dbReference type="PIRSF" id="PIRSF018266">
    <property type="entry name" value="FecR"/>
    <property type="match status" value="1"/>
</dbReference>
<evidence type="ECO:0000259" key="2">
    <source>
        <dbReference type="Pfam" id="PF04773"/>
    </source>
</evidence>
<reference evidence="4 5" key="1">
    <citation type="submission" date="2019-05" db="EMBL/GenBank/DDBJ databases">
        <authorList>
            <person name="Qu J.-H."/>
        </authorList>
    </citation>
    <scope>NUCLEOTIDE SEQUENCE [LARGE SCALE GENOMIC DNA]</scope>
    <source>
        <strain evidence="4 5">NS28</strain>
    </source>
</reference>
<dbReference type="Pfam" id="PF16344">
    <property type="entry name" value="FecR_C"/>
    <property type="match status" value="1"/>
</dbReference>
<dbReference type="EMBL" id="VBSN01000049">
    <property type="protein sequence ID" value="KAA6438271.1"/>
    <property type="molecule type" value="Genomic_DNA"/>
</dbReference>
<dbReference type="PANTHER" id="PTHR30273:SF2">
    <property type="entry name" value="PROTEIN FECR"/>
    <property type="match status" value="1"/>
</dbReference>
<keyword evidence="1" id="KW-0472">Membrane</keyword>
<dbReference type="Pfam" id="PF04773">
    <property type="entry name" value="FecR"/>
    <property type="match status" value="1"/>
</dbReference>
<evidence type="ECO:0000313" key="4">
    <source>
        <dbReference type="EMBL" id="KAA6438271.1"/>
    </source>
</evidence>
<feature type="domain" description="FecR protein" evidence="2">
    <location>
        <begin position="120"/>
        <end position="207"/>
    </location>
</feature>
<keyword evidence="1" id="KW-1133">Transmembrane helix</keyword>
<dbReference type="Gene3D" id="2.60.120.1440">
    <property type="match status" value="1"/>
</dbReference>